<evidence type="ECO:0000313" key="4">
    <source>
        <dbReference type="Proteomes" id="UP000185779"/>
    </source>
</evidence>
<dbReference type="AlphaFoldDB" id="A0A1F2P3E8"/>
<protein>
    <submittedName>
        <fullName evidence="3">Cobalamin biosynthesis protein CbiG</fullName>
    </submittedName>
</protein>
<dbReference type="InterPro" id="IPR021744">
    <property type="entry name" value="CbiG_N"/>
</dbReference>
<dbReference type="PANTHER" id="PTHR37477">
    <property type="entry name" value="COBALT-PRECORRIN-5A HYDROLASE"/>
    <property type="match status" value="1"/>
</dbReference>
<dbReference type="NCBIfam" id="NF004465">
    <property type="entry name" value="PRK05788.1-3"/>
    <property type="match status" value="1"/>
</dbReference>
<dbReference type="InterPro" id="IPR036518">
    <property type="entry name" value="CobE/GbiG_C_sf"/>
</dbReference>
<accession>A0A1F2P3E8</accession>
<name>A0A1F2P3E8_9EURY</name>
<feature type="domain" description="CobE/GbiG C-terminal" evidence="1">
    <location>
        <begin position="175"/>
        <end position="289"/>
    </location>
</feature>
<proteinExistence type="predicted"/>
<gene>
    <name evidence="3" type="ORF">SBU_001206</name>
</gene>
<dbReference type="Gene3D" id="3.30.420.180">
    <property type="entry name" value="CobE/GbiG C-terminal domain"/>
    <property type="match status" value="1"/>
</dbReference>
<evidence type="ECO:0000313" key="3">
    <source>
        <dbReference type="EMBL" id="OFV65797.1"/>
    </source>
</evidence>
<dbReference type="InterPro" id="IPR038029">
    <property type="entry name" value="GbiG_N_sf"/>
</dbReference>
<comment type="caution">
    <text evidence="3">The sequence shown here is derived from an EMBL/GenBank/DDBJ whole genome shotgun (WGS) entry which is preliminary data.</text>
</comment>
<dbReference type="EMBL" id="LYOR01000006">
    <property type="protein sequence ID" value="OFV65797.1"/>
    <property type="molecule type" value="Genomic_DNA"/>
</dbReference>
<dbReference type="SUPFAM" id="SSF159672">
    <property type="entry name" value="CbiG N-terminal domain-like"/>
    <property type="match status" value="1"/>
</dbReference>
<dbReference type="GO" id="GO:0009236">
    <property type="term" value="P:cobalamin biosynthetic process"/>
    <property type="evidence" value="ECO:0007669"/>
    <property type="project" value="InterPro"/>
</dbReference>
<dbReference type="InterPro" id="IPR002750">
    <property type="entry name" value="CobE/GbiG_C"/>
</dbReference>
<sequence length="290" mass="31455">MVKTAIIAFEKDRQLAEQIRGVTEGDILIYENGVFERAFMEYNLIVAIMAAGIVVRKISPLLRDKWKDPGVVVVDAAGRFAIPILGGHHGANELAERLSEIGIIPVITTATEAYGKCSVERVSELLGCDIVNKESTKSVNLSILREDVPVLRIMGPKIVLVDDDVSVLKRGGGFVVGIGTRKGVKKEEVVSGIREALSETSLDIDEIDLFATSRLKEREMGLIDACRELGKPLVFLADDDINSVNPPSSSKAQRMGLKGVCEPCALVLSKRGELILSKRVYGSVTIAIAR</sequence>
<dbReference type="PANTHER" id="PTHR37477:SF1">
    <property type="entry name" value="COBALT-PRECORRIN-5A HYDROLASE"/>
    <property type="match status" value="1"/>
</dbReference>
<reference evidence="3" key="1">
    <citation type="submission" date="2016-05" db="EMBL/GenBank/DDBJ databases">
        <title>Microbial consortia oxidize butane by reversing methanogenesis.</title>
        <authorList>
            <person name="Laso-Perez R."/>
            <person name="Richter M."/>
            <person name="Wegener G."/>
            <person name="Musat F."/>
        </authorList>
    </citation>
    <scope>NUCLEOTIDE SEQUENCE [LARGE SCALE GENOMIC DNA]</scope>
    <source>
        <strain evidence="3">BOX1</strain>
    </source>
</reference>
<dbReference type="Pfam" id="PF11760">
    <property type="entry name" value="CbiG_N"/>
    <property type="match status" value="1"/>
</dbReference>
<organism evidence="3 4">
    <name type="scientific">Candidatus Syntropharchaeum butanivorans</name>
    <dbReference type="NCBI Taxonomy" id="1839936"/>
    <lineage>
        <taxon>Archaea</taxon>
        <taxon>Methanobacteriati</taxon>
        <taxon>Methanobacteriota</taxon>
        <taxon>Stenosarchaea group</taxon>
        <taxon>Methanomicrobia</taxon>
        <taxon>Methanosarcinales</taxon>
        <taxon>ANME-2 cluster</taxon>
        <taxon>Candidatus Syntropharchaeum</taxon>
    </lineage>
</organism>
<dbReference type="Proteomes" id="UP000185779">
    <property type="component" value="Unassembled WGS sequence"/>
</dbReference>
<evidence type="ECO:0000259" key="2">
    <source>
        <dbReference type="Pfam" id="PF11760"/>
    </source>
</evidence>
<dbReference type="Pfam" id="PF01890">
    <property type="entry name" value="CbiG_C"/>
    <property type="match status" value="1"/>
</dbReference>
<dbReference type="SUPFAM" id="SSF159664">
    <property type="entry name" value="CobE/GbiG C-terminal domain-like"/>
    <property type="match status" value="1"/>
</dbReference>
<dbReference type="STRING" id="1839936.SBU_001206"/>
<dbReference type="PATRIC" id="fig|1839936.3.peg.1221"/>
<dbReference type="Gene3D" id="3.40.50.11220">
    <property type="match status" value="1"/>
</dbReference>
<feature type="domain" description="Cobalamin synthesis G N-terminal" evidence="2">
    <location>
        <begin position="34"/>
        <end position="112"/>
    </location>
</feature>
<dbReference type="InterPro" id="IPR052553">
    <property type="entry name" value="CbiG_hydrolase"/>
</dbReference>
<keyword evidence="4" id="KW-1185">Reference proteome</keyword>
<evidence type="ECO:0000259" key="1">
    <source>
        <dbReference type="Pfam" id="PF01890"/>
    </source>
</evidence>